<keyword evidence="3" id="KW-1185">Reference proteome</keyword>
<keyword evidence="1" id="KW-0732">Signal</keyword>
<dbReference type="EMBL" id="PXWF02000267">
    <property type="protein sequence ID" value="PWF44387.1"/>
    <property type="molecule type" value="Genomic_DNA"/>
</dbReference>
<sequence>MQLSIKTALAALAAALSMGAQAANQNQDYVYTPANGVHEVKYFHACYDTTDPGPRTKVNVRMNGLATGDVTIATRAVEEGQPSTEMVTFRLKNMNASLSVQFRSNDGAHCQQGVQSIAFSNAVLRGRGELNAFR</sequence>
<accession>A0A2U2HGS7</accession>
<proteinExistence type="predicted"/>
<evidence type="ECO:0000313" key="3">
    <source>
        <dbReference type="Proteomes" id="UP000241421"/>
    </source>
</evidence>
<dbReference type="AlphaFoldDB" id="A0A2U2HGS7"/>
<feature type="chain" id="PRO_5015732328" evidence="1">
    <location>
        <begin position="23"/>
        <end position="134"/>
    </location>
</feature>
<gene>
    <name evidence="2" type="ORF">C7C56_019300</name>
</gene>
<dbReference type="RefSeq" id="WP_109246586.1">
    <property type="nucleotide sequence ID" value="NZ_PXWF02000267.1"/>
</dbReference>
<protein>
    <submittedName>
        <fullName evidence="2">Uncharacterized protein</fullName>
    </submittedName>
</protein>
<dbReference type="Proteomes" id="UP000241421">
    <property type="component" value="Unassembled WGS sequence"/>
</dbReference>
<reference evidence="2 3" key="1">
    <citation type="submission" date="2018-04" db="EMBL/GenBank/DDBJ databases">
        <title>Massilia violaceinigra sp. nov., a novel purple-pigmented bacterium isolated from Tianshan glacier, Xinjiang, China.</title>
        <authorList>
            <person name="Wang H."/>
        </authorList>
    </citation>
    <scope>NUCLEOTIDE SEQUENCE [LARGE SCALE GENOMIC DNA]</scope>
    <source>
        <strain evidence="2 3">B448-2</strain>
    </source>
</reference>
<evidence type="ECO:0000256" key="1">
    <source>
        <dbReference type="SAM" id="SignalP"/>
    </source>
</evidence>
<evidence type="ECO:0000313" key="2">
    <source>
        <dbReference type="EMBL" id="PWF44387.1"/>
    </source>
</evidence>
<name>A0A2U2HGS7_9BURK</name>
<comment type="caution">
    <text evidence="2">The sequence shown here is derived from an EMBL/GenBank/DDBJ whole genome shotgun (WGS) entry which is preliminary data.</text>
</comment>
<feature type="signal peptide" evidence="1">
    <location>
        <begin position="1"/>
        <end position="22"/>
    </location>
</feature>
<organism evidence="2 3">
    <name type="scientific">Massilia glaciei</name>
    <dbReference type="NCBI Taxonomy" id="1524097"/>
    <lineage>
        <taxon>Bacteria</taxon>
        <taxon>Pseudomonadati</taxon>
        <taxon>Pseudomonadota</taxon>
        <taxon>Betaproteobacteria</taxon>
        <taxon>Burkholderiales</taxon>
        <taxon>Oxalobacteraceae</taxon>
        <taxon>Telluria group</taxon>
        <taxon>Massilia</taxon>
    </lineage>
</organism>
<dbReference type="OrthoDB" id="8758945at2"/>